<dbReference type="EMBL" id="CP012333">
    <property type="protein sequence ID" value="AKU96456.1"/>
    <property type="molecule type" value="Genomic_DNA"/>
</dbReference>
<feature type="chain" id="PRO_5005465988" evidence="2">
    <location>
        <begin position="27"/>
        <end position="163"/>
    </location>
</feature>
<dbReference type="STRING" id="1391654.AKJ09_03120"/>
<accession>A0A0K1PSV8</accession>
<evidence type="ECO:0000313" key="4">
    <source>
        <dbReference type="Proteomes" id="UP000064967"/>
    </source>
</evidence>
<reference evidence="3 4" key="1">
    <citation type="submission" date="2015-08" db="EMBL/GenBank/DDBJ databases">
        <authorList>
            <person name="Babu N.S."/>
            <person name="Beckwith C.J."/>
            <person name="Beseler K.G."/>
            <person name="Brison A."/>
            <person name="Carone J.V."/>
            <person name="Caskin T.P."/>
            <person name="Diamond M."/>
            <person name="Durham M.E."/>
            <person name="Foxe J.M."/>
            <person name="Go M."/>
            <person name="Henderson B.A."/>
            <person name="Jones I.B."/>
            <person name="McGettigan J.A."/>
            <person name="Micheletti S.J."/>
            <person name="Nasrallah M.E."/>
            <person name="Ortiz D."/>
            <person name="Piller C.R."/>
            <person name="Privatt S.R."/>
            <person name="Schneider S.L."/>
            <person name="Sharp S."/>
            <person name="Smith T.C."/>
            <person name="Stanton J.D."/>
            <person name="Ullery H.E."/>
            <person name="Wilson R.J."/>
            <person name="Serrano M.G."/>
            <person name="Buck G."/>
            <person name="Lee V."/>
            <person name="Wang Y."/>
            <person name="Carvalho R."/>
            <person name="Voegtly L."/>
            <person name="Shi R."/>
            <person name="Duckworth R."/>
            <person name="Johnson A."/>
            <person name="Loviza R."/>
            <person name="Walstead R."/>
            <person name="Shah Z."/>
            <person name="Kiflezghi M."/>
            <person name="Wade K."/>
            <person name="Ball S.L."/>
            <person name="Bradley K.W."/>
            <person name="Asai D.J."/>
            <person name="Bowman C.A."/>
            <person name="Russell D.A."/>
            <person name="Pope W.H."/>
            <person name="Jacobs-Sera D."/>
            <person name="Hendrix R.W."/>
            <person name="Hatfull G.F."/>
        </authorList>
    </citation>
    <scope>NUCLEOTIDE SEQUENCE [LARGE SCALE GENOMIC DNA]</scope>
    <source>
        <strain evidence="3 4">DSM 27648</strain>
    </source>
</reference>
<feature type="compositionally biased region" description="Low complexity" evidence="1">
    <location>
        <begin position="35"/>
        <end position="72"/>
    </location>
</feature>
<proteinExistence type="predicted"/>
<sequence length="163" mass="17156">MMQKRHLRRPIAFALMTAITAMSLLAAAQNKKGQPSSTKTTAPAKKGTKPAPSSSAKPAPADESSEAAAHTAEASKDAGSSERAPSTAAASGAAGKGGVVEQKTLDGGSRVFRFGEVEVEGRLKSPQIVYFLRRVRAEFAAGDLGHRTFMRELGETRNEPAFE</sequence>
<organism evidence="3 4">
    <name type="scientific">Labilithrix luteola</name>
    <dbReference type="NCBI Taxonomy" id="1391654"/>
    <lineage>
        <taxon>Bacteria</taxon>
        <taxon>Pseudomonadati</taxon>
        <taxon>Myxococcota</taxon>
        <taxon>Polyangia</taxon>
        <taxon>Polyangiales</taxon>
        <taxon>Labilitrichaceae</taxon>
        <taxon>Labilithrix</taxon>
    </lineage>
</organism>
<dbReference type="RefSeq" id="WP_146647747.1">
    <property type="nucleotide sequence ID" value="NZ_CP012333.1"/>
</dbReference>
<dbReference type="AlphaFoldDB" id="A0A0K1PSV8"/>
<evidence type="ECO:0000313" key="3">
    <source>
        <dbReference type="EMBL" id="AKU96456.1"/>
    </source>
</evidence>
<keyword evidence="2" id="KW-0732">Signal</keyword>
<dbReference type="OrthoDB" id="10005306at2"/>
<keyword evidence="4" id="KW-1185">Reference proteome</keyword>
<name>A0A0K1PSV8_9BACT</name>
<evidence type="ECO:0000256" key="1">
    <source>
        <dbReference type="SAM" id="MobiDB-lite"/>
    </source>
</evidence>
<gene>
    <name evidence="3" type="ORF">AKJ09_03120</name>
</gene>
<evidence type="ECO:0000256" key="2">
    <source>
        <dbReference type="SAM" id="SignalP"/>
    </source>
</evidence>
<dbReference type="Proteomes" id="UP000064967">
    <property type="component" value="Chromosome"/>
</dbReference>
<dbReference type="KEGG" id="llu:AKJ09_03120"/>
<feature type="signal peptide" evidence="2">
    <location>
        <begin position="1"/>
        <end position="26"/>
    </location>
</feature>
<protein>
    <submittedName>
        <fullName evidence="3">Uncharacterized protein</fullName>
    </submittedName>
</protein>
<feature type="region of interest" description="Disordered" evidence="1">
    <location>
        <begin position="27"/>
        <end position="101"/>
    </location>
</feature>